<dbReference type="GeneID" id="107460551"/>
<evidence type="ECO:0000259" key="3">
    <source>
        <dbReference type="PROSITE" id="PS50090"/>
    </source>
</evidence>
<dbReference type="RefSeq" id="XP_015934411.1">
    <property type="nucleotide sequence ID" value="XM_016078925.1"/>
</dbReference>
<evidence type="ECO:0000313" key="5">
    <source>
        <dbReference type="Proteomes" id="UP000515211"/>
    </source>
</evidence>
<dbReference type="GO" id="GO:0000978">
    <property type="term" value="F:RNA polymerase II cis-regulatory region sequence-specific DNA binding"/>
    <property type="evidence" value="ECO:0007669"/>
    <property type="project" value="TreeGrafter"/>
</dbReference>
<dbReference type="AlphaFoldDB" id="A0A6P4B5S3"/>
<dbReference type="PANTHER" id="PTHR45614:SF221">
    <property type="entry name" value="MYB DOMAIN PROTEIN 110"/>
    <property type="match status" value="1"/>
</dbReference>
<dbReference type="KEGG" id="adu:107460551"/>
<dbReference type="InterPro" id="IPR009057">
    <property type="entry name" value="Homeodomain-like_sf"/>
</dbReference>
<evidence type="ECO:0000313" key="6">
    <source>
        <dbReference type="RefSeq" id="XP_015934411.1"/>
    </source>
</evidence>
<dbReference type="CDD" id="cd00167">
    <property type="entry name" value="SANT"/>
    <property type="match status" value="1"/>
</dbReference>
<dbReference type="Proteomes" id="UP000515211">
    <property type="component" value="Chromosome 8"/>
</dbReference>
<name>A0A6P4B5S3_ARADU</name>
<organism evidence="5 6">
    <name type="scientific">Arachis duranensis</name>
    <name type="common">Wild peanut</name>
    <dbReference type="NCBI Taxonomy" id="130453"/>
    <lineage>
        <taxon>Eukaryota</taxon>
        <taxon>Viridiplantae</taxon>
        <taxon>Streptophyta</taxon>
        <taxon>Embryophyta</taxon>
        <taxon>Tracheophyta</taxon>
        <taxon>Spermatophyta</taxon>
        <taxon>Magnoliopsida</taxon>
        <taxon>eudicotyledons</taxon>
        <taxon>Gunneridae</taxon>
        <taxon>Pentapetalae</taxon>
        <taxon>rosids</taxon>
        <taxon>fabids</taxon>
        <taxon>Fabales</taxon>
        <taxon>Fabaceae</taxon>
        <taxon>Papilionoideae</taxon>
        <taxon>50 kb inversion clade</taxon>
        <taxon>dalbergioids sensu lato</taxon>
        <taxon>Dalbergieae</taxon>
        <taxon>Pterocarpus clade</taxon>
        <taxon>Arachis</taxon>
    </lineage>
</organism>
<gene>
    <name evidence="6" type="primary">LOC107460551</name>
</gene>
<keyword evidence="2" id="KW-0539">Nucleus</keyword>
<dbReference type="PROSITE" id="PS50090">
    <property type="entry name" value="MYB_LIKE"/>
    <property type="match status" value="1"/>
</dbReference>
<evidence type="ECO:0000256" key="2">
    <source>
        <dbReference type="ARBA" id="ARBA00023242"/>
    </source>
</evidence>
<protein>
    <submittedName>
        <fullName evidence="6">Uncharacterized protein LOC107460551</fullName>
    </submittedName>
</protein>
<dbReference type="SUPFAM" id="SSF46689">
    <property type="entry name" value="Homeodomain-like"/>
    <property type="match status" value="1"/>
</dbReference>
<reference evidence="5" key="1">
    <citation type="journal article" date="2016" name="Nat. Genet.">
        <title>The genome sequences of Arachis duranensis and Arachis ipaensis, the diploid ancestors of cultivated peanut.</title>
        <authorList>
            <person name="Bertioli D.J."/>
            <person name="Cannon S.B."/>
            <person name="Froenicke L."/>
            <person name="Huang G."/>
            <person name="Farmer A.D."/>
            <person name="Cannon E.K."/>
            <person name="Liu X."/>
            <person name="Gao D."/>
            <person name="Clevenger J."/>
            <person name="Dash S."/>
            <person name="Ren L."/>
            <person name="Moretzsohn M.C."/>
            <person name="Shirasawa K."/>
            <person name="Huang W."/>
            <person name="Vidigal B."/>
            <person name="Abernathy B."/>
            <person name="Chu Y."/>
            <person name="Niederhuth C.E."/>
            <person name="Umale P."/>
            <person name="Araujo A.C."/>
            <person name="Kozik A."/>
            <person name="Kim K.D."/>
            <person name="Burow M.D."/>
            <person name="Varshney R.K."/>
            <person name="Wang X."/>
            <person name="Zhang X."/>
            <person name="Barkley N."/>
            <person name="Guimaraes P.M."/>
            <person name="Isobe S."/>
            <person name="Guo B."/>
            <person name="Liao B."/>
            <person name="Stalker H.T."/>
            <person name="Schmitz R.J."/>
            <person name="Scheffler B.E."/>
            <person name="Leal-Bertioli S.C."/>
            <person name="Xun X."/>
            <person name="Jackson S.A."/>
            <person name="Michelmore R."/>
            <person name="Ozias-Akins P."/>
        </authorList>
    </citation>
    <scope>NUCLEOTIDE SEQUENCE [LARGE SCALE GENOMIC DNA]</scope>
    <source>
        <strain evidence="5">cv. V14167</strain>
    </source>
</reference>
<dbReference type="GO" id="GO:0005634">
    <property type="term" value="C:nucleus"/>
    <property type="evidence" value="ECO:0007669"/>
    <property type="project" value="UniProtKB-SubCell"/>
</dbReference>
<dbReference type="InterPro" id="IPR050560">
    <property type="entry name" value="MYB_TF"/>
</dbReference>
<dbReference type="InterPro" id="IPR001005">
    <property type="entry name" value="SANT/Myb"/>
</dbReference>
<dbReference type="Pfam" id="PF00249">
    <property type="entry name" value="Myb_DNA-binding"/>
    <property type="match status" value="1"/>
</dbReference>
<dbReference type="PROSITE" id="PS51294">
    <property type="entry name" value="HTH_MYB"/>
    <property type="match status" value="1"/>
</dbReference>
<dbReference type="SMART" id="SM00717">
    <property type="entry name" value="SANT"/>
    <property type="match status" value="1"/>
</dbReference>
<reference evidence="6" key="2">
    <citation type="submission" date="2025-08" db="UniProtKB">
        <authorList>
            <consortium name="RefSeq"/>
        </authorList>
    </citation>
    <scope>IDENTIFICATION</scope>
    <source>
        <tissue evidence="6">Whole plant</tissue>
    </source>
</reference>
<sequence>MEDSSNNNNTCEDTKICPRGHWRPAEDEKLRQLVEQYGAQNWNSIAEKLQGRSGNKNHWHVIMARKQREQSKICGKRTFQDMMIFNNNNNDSNSSSSSSNIIKRPARVIGLEYSRFFDFRNLDSNKASTSWNFASSVPPVTDSFRKGGGGGKDYFTINGSSIYLPEGSRTSDRFYCRVFPGPSTTTTATTAPFGSSNGFSSSLQNYKRIVPNPFAFKGSSTEKEKEEDHEPKNEVPFIDFLGVGVSSS</sequence>
<dbReference type="GO" id="GO:0000981">
    <property type="term" value="F:DNA-binding transcription factor activity, RNA polymerase II-specific"/>
    <property type="evidence" value="ECO:0007669"/>
    <property type="project" value="TreeGrafter"/>
</dbReference>
<feature type="domain" description="HTH myb-type" evidence="4">
    <location>
        <begin position="14"/>
        <end position="67"/>
    </location>
</feature>
<keyword evidence="5" id="KW-1185">Reference proteome</keyword>
<dbReference type="PANTHER" id="PTHR45614">
    <property type="entry name" value="MYB PROTEIN-RELATED"/>
    <property type="match status" value="1"/>
</dbReference>
<evidence type="ECO:0000256" key="1">
    <source>
        <dbReference type="ARBA" id="ARBA00004123"/>
    </source>
</evidence>
<feature type="domain" description="Myb-like" evidence="3">
    <location>
        <begin position="19"/>
        <end position="56"/>
    </location>
</feature>
<comment type="subcellular location">
    <subcellularLocation>
        <location evidence="1">Nucleus</location>
    </subcellularLocation>
</comment>
<dbReference type="OrthoDB" id="2143914at2759"/>
<dbReference type="InterPro" id="IPR017930">
    <property type="entry name" value="Myb_dom"/>
</dbReference>
<dbReference type="Gene3D" id="1.10.10.60">
    <property type="entry name" value="Homeodomain-like"/>
    <property type="match status" value="1"/>
</dbReference>
<evidence type="ECO:0000259" key="4">
    <source>
        <dbReference type="PROSITE" id="PS51294"/>
    </source>
</evidence>
<accession>A0A6P4B5S3</accession>
<proteinExistence type="predicted"/>